<keyword evidence="2" id="KW-1133">Transmembrane helix</keyword>
<dbReference type="PANTHER" id="PTHR35778:SF1">
    <property type="entry name" value="SIGNALING MUCIN HKR1-RELATED"/>
    <property type="match status" value="1"/>
</dbReference>
<accession>D5GJM5</accession>
<feature type="compositionally biased region" description="Gly residues" evidence="1">
    <location>
        <begin position="380"/>
        <end position="399"/>
    </location>
</feature>
<dbReference type="GO" id="GO:0005886">
    <property type="term" value="C:plasma membrane"/>
    <property type="evidence" value="ECO:0007669"/>
    <property type="project" value="InterPro"/>
</dbReference>
<dbReference type="KEGG" id="tml:GSTUM_00009076001"/>
<dbReference type="PANTHER" id="PTHR35778">
    <property type="entry name" value="SIGNALING MUCIN HKR1-RELATED"/>
    <property type="match status" value="1"/>
</dbReference>
<dbReference type="GO" id="GO:0006972">
    <property type="term" value="P:hyperosmotic response"/>
    <property type="evidence" value="ECO:0007669"/>
    <property type="project" value="TreeGrafter"/>
</dbReference>
<feature type="region of interest" description="Disordered" evidence="1">
    <location>
        <begin position="496"/>
        <end position="527"/>
    </location>
</feature>
<dbReference type="GO" id="GO:0031505">
    <property type="term" value="P:fungal-type cell wall organization"/>
    <property type="evidence" value="ECO:0007669"/>
    <property type="project" value="TreeGrafter"/>
</dbReference>
<dbReference type="GO" id="GO:0001402">
    <property type="term" value="P:signal transduction involved in filamentous growth"/>
    <property type="evidence" value="ECO:0007669"/>
    <property type="project" value="TreeGrafter"/>
</dbReference>
<dbReference type="GO" id="GO:0030427">
    <property type="term" value="C:site of polarized growth"/>
    <property type="evidence" value="ECO:0007669"/>
    <property type="project" value="TreeGrafter"/>
</dbReference>
<evidence type="ECO:0000313" key="4">
    <source>
        <dbReference type="Proteomes" id="UP000006911"/>
    </source>
</evidence>
<gene>
    <name evidence="3" type="ORF">GSTUM_00009076001</name>
</gene>
<dbReference type="GO" id="GO:0007232">
    <property type="term" value="P:osmosensory signaling pathway via Sho1 osmosensor"/>
    <property type="evidence" value="ECO:0007669"/>
    <property type="project" value="InterPro"/>
</dbReference>
<feature type="compositionally biased region" description="Polar residues" evidence="1">
    <location>
        <begin position="101"/>
        <end position="123"/>
    </location>
</feature>
<dbReference type="OMA" id="TTSKCDN"/>
<evidence type="ECO:0000313" key="3">
    <source>
        <dbReference type="EMBL" id="CAZ84718.1"/>
    </source>
</evidence>
<dbReference type="GO" id="GO:0005034">
    <property type="term" value="F:osmosensor activity"/>
    <property type="evidence" value="ECO:0007669"/>
    <property type="project" value="InterPro"/>
</dbReference>
<dbReference type="Proteomes" id="UP000006911">
    <property type="component" value="Unassembled WGS sequence"/>
</dbReference>
<sequence>MLPTDTSPPVSSPTTLPVDVPTFPVGTGGTAILPTGVTSHPTDTFIPGLPTSASLTPLPTDATATSFPITTPGPVSLPTNIGTTASGVTTPSVTPVPAPSNNDTTPSVATPTPTGTASLSVNATEPVPVGTGASPTSIISESKKHGTTVPLLTTPTTFTEKIGSATSLPVKPPTHVPTGAESVTTASGATTATMASTQWFPPELSTAPASTMITQVVTAIPGSTILSSATTTQSVETGIPSSFPKVVTPAGGMPEKPGNSSLVRVGFNHQLNYAFVVKNPVAVAQIFEYLPKGIAFGLGIKLSEVTMHHLQPLDTTKTKGYITTLAFAFIPTDMIDKLDMDRRNQNSRFFQSDDPPVREMINLLDPTISLRATEAELTGEGTGLPGEGSWLGGSGGNQGGASSNDGAPLGSNGSEGPVSKKSVGVGLGIVAGATVYGAAMFFVARRYRQRRNRHSRSSSIGRSVSPGSNPTSGLMSGVGPVMHGARSPYGAIGVPHDKRGSRGSGKASARTQNISGPMMAENSLGWN</sequence>
<name>D5GJM5_TUBMM</name>
<organism evidence="3 4">
    <name type="scientific">Tuber melanosporum (strain Mel28)</name>
    <name type="common">Perigord black truffle</name>
    <dbReference type="NCBI Taxonomy" id="656061"/>
    <lineage>
        <taxon>Eukaryota</taxon>
        <taxon>Fungi</taxon>
        <taxon>Dikarya</taxon>
        <taxon>Ascomycota</taxon>
        <taxon>Pezizomycotina</taxon>
        <taxon>Pezizomycetes</taxon>
        <taxon>Pezizales</taxon>
        <taxon>Tuberaceae</taxon>
        <taxon>Tuber</taxon>
    </lineage>
</organism>
<dbReference type="InParanoid" id="D5GJM5"/>
<keyword evidence="2" id="KW-0812">Transmembrane</keyword>
<proteinExistence type="predicted"/>
<dbReference type="HOGENOM" id="CLU_503527_0_0_1"/>
<feature type="transmembrane region" description="Helical" evidence="2">
    <location>
        <begin position="423"/>
        <end position="444"/>
    </location>
</feature>
<feature type="region of interest" description="Disordered" evidence="1">
    <location>
        <begin position="450"/>
        <end position="473"/>
    </location>
</feature>
<dbReference type="AlphaFoldDB" id="D5GJM5"/>
<keyword evidence="2" id="KW-0472">Membrane</keyword>
<feature type="region of interest" description="Disordered" evidence="1">
    <location>
        <begin position="378"/>
        <end position="417"/>
    </location>
</feature>
<feature type="region of interest" description="Disordered" evidence="1">
    <location>
        <begin position="89"/>
        <end position="134"/>
    </location>
</feature>
<dbReference type="GeneID" id="9186752"/>
<dbReference type="GO" id="GO:0005576">
    <property type="term" value="C:extracellular region"/>
    <property type="evidence" value="ECO:0007669"/>
    <property type="project" value="TreeGrafter"/>
</dbReference>
<dbReference type="RefSeq" id="XP_002840527.1">
    <property type="nucleotide sequence ID" value="XM_002840481.1"/>
</dbReference>
<dbReference type="STRING" id="656061.D5GJM5"/>
<reference evidence="3 4" key="1">
    <citation type="journal article" date="2010" name="Nature">
        <title>Perigord black truffle genome uncovers evolutionary origins and mechanisms of symbiosis.</title>
        <authorList>
            <person name="Martin F."/>
            <person name="Kohler A."/>
            <person name="Murat C."/>
            <person name="Balestrini R."/>
            <person name="Coutinho P.M."/>
            <person name="Jaillon O."/>
            <person name="Montanini B."/>
            <person name="Morin E."/>
            <person name="Noel B."/>
            <person name="Percudani R."/>
            <person name="Porcel B."/>
            <person name="Rubini A."/>
            <person name="Amicucci A."/>
            <person name="Amselem J."/>
            <person name="Anthouard V."/>
            <person name="Arcioni S."/>
            <person name="Artiguenave F."/>
            <person name="Aury J.M."/>
            <person name="Ballario P."/>
            <person name="Bolchi A."/>
            <person name="Brenna A."/>
            <person name="Brun A."/>
            <person name="Buee M."/>
            <person name="Cantarel B."/>
            <person name="Chevalier G."/>
            <person name="Couloux A."/>
            <person name="Da Silva C."/>
            <person name="Denoeud F."/>
            <person name="Duplessis S."/>
            <person name="Ghignone S."/>
            <person name="Hilselberger B."/>
            <person name="Iotti M."/>
            <person name="Marcais B."/>
            <person name="Mello A."/>
            <person name="Miranda M."/>
            <person name="Pacioni G."/>
            <person name="Quesneville H."/>
            <person name="Riccioni C."/>
            <person name="Ruotolo R."/>
            <person name="Splivallo R."/>
            <person name="Stocchi V."/>
            <person name="Tisserant E."/>
            <person name="Viscomi A.R."/>
            <person name="Zambonelli A."/>
            <person name="Zampieri E."/>
            <person name="Henrissat B."/>
            <person name="Lebrun M.H."/>
            <person name="Paolocci F."/>
            <person name="Bonfante P."/>
            <person name="Ottonello S."/>
            <person name="Wincker P."/>
        </authorList>
    </citation>
    <scope>NUCLEOTIDE SEQUENCE [LARGE SCALE GENOMIC DNA]</scope>
    <source>
        <strain evidence="3 4">Mel28</strain>
    </source>
</reference>
<dbReference type="GO" id="GO:0009986">
    <property type="term" value="C:cell surface"/>
    <property type="evidence" value="ECO:0007669"/>
    <property type="project" value="TreeGrafter"/>
</dbReference>
<protein>
    <submittedName>
        <fullName evidence="3">(Perigord truffle) hypothetical protein</fullName>
    </submittedName>
</protein>
<dbReference type="EMBL" id="FN430332">
    <property type="protein sequence ID" value="CAZ84718.1"/>
    <property type="molecule type" value="Genomic_DNA"/>
</dbReference>
<evidence type="ECO:0000256" key="2">
    <source>
        <dbReference type="SAM" id="Phobius"/>
    </source>
</evidence>
<dbReference type="InterPro" id="IPR039295">
    <property type="entry name" value="MSB2"/>
</dbReference>
<dbReference type="eggNOG" id="ENOG502RZ6J">
    <property type="taxonomic scope" value="Eukaryota"/>
</dbReference>
<evidence type="ECO:0000256" key="1">
    <source>
        <dbReference type="SAM" id="MobiDB-lite"/>
    </source>
</evidence>
<keyword evidence="4" id="KW-1185">Reference proteome</keyword>
<dbReference type="GO" id="GO:0030010">
    <property type="term" value="P:establishment of cell polarity"/>
    <property type="evidence" value="ECO:0007669"/>
    <property type="project" value="TreeGrafter"/>
</dbReference>